<feature type="signal peptide" evidence="8">
    <location>
        <begin position="1"/>
        <end position="21"/>
    </location>
</feature>
<dbReference type="AlphaFoldDB" id="A0A8I1W878"/>
<organism evidence="9 10">
    <name type="scientific">Plesiomonas shigelloides</name>
    <name type="common">Aeromonas shigelloides</name>
    <dbReference type="NCBI Taxonomy" id="703"/>
    <lineage>
        <taxon>Bacteria</taxon>
        <taxon>Pseudomonadati</taxon>
        <taxon>Pseudomonadota</taxon>
        <taxon>Gammaproteobacteria</taxon>
        <taxon>Enterobacterales</taxon>
        <taxon>Enterobacteriaceae</taxon>
        <taxon>Plesiomonas</taxon>
    </lineage>
</organism>
<dbReference type="SUPFAM" id="SSF56925">
    <property type="entry name" value="OMPA-like"/>
    <property type="match status" value="1"/>
</dbReference>
<feature type="active site" evidence="8">
    <location>
        <position position="62"/>
    </location>
</feature>
<evidence type="ECO:0000256" key="4">
    <source>
        <dbReference type="ARBA" id="ARBA00022729"/>
    </source>
</evidence>
<comment type="similarity">
    <text evidence="2 8">Belongs to the lipid A palmitoyltransferase family.</text>
</comment>
<evidence type="ECO:0000256" key="3">
    <source>
        <dbReference type="ARBA" id="ARBA00022679"/>
    </source>
</evidence>
<keyword evidence="4 8" id="KW-0732">Signal</keyword>
<dbReference type="EMBL" id="JAFNAA010000018">
    <property type="protein sequence ID" value="MBO1109433.1"/>
    <property type="molecule type" value="Genomic_DNA"/>
</dbReference>
<accession>A0A8I1W878</accession>
<keyword evidence="5 8" id="KW-0472">Membrane</keyword>
<dbReference type="Proteomes" id="UP000664658">
    <property type="component" value="Unassembled WGS sequence"/>
</dbReference>
<comment type="subunit">
    <text evidence="8">Homodimer.</text>
</comment>
<proteinExistence type="inferred from homology"/>
<comment type="catalytic activity">
    <reaction evidence="8">
        <text>a lipid IVA + a 1,2-diacyl-sn-glycero-3-phosphocholine = a lipid IVB + a 2-acyl-sn-glycero-3-phosphocholine</text>
        <dbReference type="Rhea" id="RHEA:74279"/>
        <dbReference type="ChEBI" id="CHEBI:57643"/>
        <dbReference type="ChEBI" id="CHEBI:57875"/>
        <dbReference type="ChEBI" id="CHEBI:176425"/>
        <dbReference type="ChEBI" id="CHEBI:193143"/>
        <dbReference type="EC" id="2.3.1.251"/>
    </reaction>
</comment>
<name>A0A8I1W878_PLESH</name>
<comment type="subcellular location">
    <subcellularLocation>
        <location evidence="1 8">Cell outer membrane</location>
    </subcellularLocation>
</comment>
<dbReference type="InterPro" id="IPR009746">
    <property type="entry name" value="LipidA_acyl_PagP"/>
</dbReference>
<dbReference type="Gene3D" id="2.40.160.20">
    <property type="match status" value="1"/>
</dbReference>
<dbReference type="GO" id="GO:0009279">
    <property type="term" value="C:cell outer membrane"/>
    <property type="evidence" value="ECO:0007669"/>
    <property type="project" value="UniProtKB-SubCell"/>
</dbReference>
<comment type="function">
    <text evidence="8">Transfers a fatty acid residue from the sn-1 position of a phospholipid to the N-linked hydroxyfatty acid chain on the proximal unit of lipid A or its precursors.</text>
</comment>
<feature type="active site" evidence="8">
    <location>
        <position position="103"/>
    </location>
</feature>
<keyword evidence="6 8" id="KW-0998">Cell outer membrane</keyword>
<evidence type="ECO:0000256" key="7">
    <source>
        <dbReference type="ARBA" id="ARBA00023315"/>
    </source>
</evidence>
<sequence precursor="true">MRHYLTGLGLLLLLSTASVQATSSATPTEQNPHWWNTFTNNIVQTWEEPQHYDLYLPFLSWHNRWLYDETDHYNEMPWGGGFGVSRYNEEGNWHALYAMMFKDSHNHWQPIVGYGWEKGWYMDDDEDVRLGLGFTAGITARKDMGNYIPLPLVLPLFSASYKQMNLQFTYIPGTKNNGNVLFAWLRYTF</sequence>
<dbReference type="GO" id="GO:0009245">
    <property type="term" value="P:lipid A biosynthetic process"/>
    <property type="evidence" value="ECO:0007669"/>
    <property type="project" value="UniProtKB-UniRule"/>
</dbReference>
<feature type="active site" evidence="8">
    <location>
        <position position="104"/>
    </location>
</feature>
<evidence type="ECO:0000256" key="1">
    <source>
        <dbReference type="ARBA" id="ARBA00004442"/>
    </source>
</evidence>
<evidence type="ECO:0000256" key="2">
    <source>
        <dbReference type="ARBA" id="ARBA00006368"/>
    </source>
</evidence>
<comment type="caution">
    <text evidence="8">Lacks conserved residue(s) required for the propagation of feature annotation.</text>
</comment>
<evidence type="ECO:0000313" key="9">
    <source>
        <dbReference type="EMBL" id="MBO1109433.1"/>
    </source>
</evidence>
<comment type="caution">
    <text evidence="9">The sequence shown here is derived from an EMBL/GenBank/DDBJ whole genome shotgun (WGS) entry which is preliminary data.</text>
</comment>
<evidence type="ECO:0000256" key="5">
    <source>
        <dbReference type="ARBA" id="ARBA00023136"/>
    </source>
</evidence>
<dbReference type="EC" id="2.3.1.251" evidence="8"/>
<comment type="catalytic activity">
    <reaction evidence="8">
        <text>a lipid A + a 1,2-diacyl-sn-glycero-3-phosphocholine = a hepta-acyl lipid A + a 2-acyl-sn-glycero-3-phosphocholine</text>
        <dbReference type="Rhea" id="RHEA:74275"/>
        <dbReference type="ChEBI" id="CHEBI:57643"/>
        <dbReference type="ChEBI" id="CHEBI:57875"/>
        <dbReference type="ChEBI" id="CHEBI:193141"/>
        <dbReference type="ChEBI" id="CHEBI:193142"/>
        <dbReference type="EC" id="2.3.1.251"/>
    </reaction>
</comment>
<dbReference type="HAMAP" id="MF_00837">
    <property type="entry name" value="PagP_transferase"/>
    <property type="match status" value="1"/>
</dbReference>
<comment type="catalytic activity">
    <reaction evidence="8">
        <text>a lipid IIA + a 1,2-diacyl-sn-glycero-3-phosphocholine = a lipid IIB + a 2-acyl-sn-glycero-3-phosphocholine</text>
        <dbReference type="Rhea" id="RHEA:74283"/>
        <dbReference type="ChEBI" id="CHEBI:57643"/>
        <dbReference type="ChEBI" id="CHEBI:57875"/>
        <dbReference type="ChEBI" id="CHEBI:193144"/>
        <dbReference type="ChEBI" id="CHEBI:193145"/>
        <dbReference type="EC" id="2.3.1.251"/>
    </reaction>
</comment>
<dbReference type="NCBIfam" id="NF008271">
    <property type="entry name" value="PRK11045.1"/>
    <property type="match status" value="1"/>
</dbReference>
<evidence type="ECO:0000256" key="6">
    <source>
        <dbReference type="ARBA" id="ARBA00023237"/>
    </source>
</evidence>
<evidence type="ECO:0000313" key="10">
    <source>
        <dbReference type="Proteomes" id="UP000664658"/>
    </source>
</evidence>
<evidence type="ECO:0000256" key="8">
    <source>
        <dbReference type="HAMAP-Rule" id="MF_00837"/>
    </source>
</evidence>
<dbReference type="Pfam" id="PF07017">
    <property type="entry name" value="PagP"/>
    <property type="match status" value="1"/>
</dbReference>
<dbReference type="InterPro" id="IPR011250">
    <property type="entry name" value="OMP/PagP_B-barrel"/>
</dbReference>
<keyword evidence="7 8" id="KW-0012">Acyltransferase</keyword>
<keyword evidence="3 8" id="KW-0808">Transferase</keyword>
<reference evidence="9" key="1">
    <citation type="submission" date="2021-03" db="EMBL/GenBank/DDBJ databases">
        <title>Plesiomonas shigelloides zfcc0051, isolated from zebrafish feces.</title>
        <authorList>
            <person name="Vanderhoek Z."/>
            <person name="Gaulke C."/>
        </authorList>
    </citation>
    <scope>NUCLEOTIDE SEQUENCE</scope>
    <source>
        <strain evidence="9">Zfcc0051</strain>
    </source>
</reference>
<feature type="chain" id="PRO_5035029321" description="Lipid A acyltransferase PagP" evidence="8">
    <location>
        <begin position="22"/>
        <end position="189"/>
    </location>
</feature>
<dbReference type="GO" id="GO:0016409">
    <property type="term" value="F:palmitoyltransferase activity"/>
    <property type="evidence" value="ECO:0007669"/>
    <property type="project" value="UniProtKB-ARBA"/>
</dbReference>
<protein>
    <recommendedName>
        <fullName evidence="8">Lipid A acyltransferase PagP</fullName>
        <ecNumber evidence="8">2.3.1.251</ecNumber>
    </recommendedName>
    <alternativeName>
        <fullName evidence="8">Lipid A acylation protein</fullName>
    </alternativeName>
</protein>
<gene>
    <name evidence="8 9" type="primary">pagP</name>
    <name evidence="9" type="ORF">J2R62_14670</name>
</gene>
<dbReference type="FunFam" id="2.40.160.20:FF:000002">
    <property type="entry name" value="Lipid A palmitoyltransferase PagP"/>
    <property type="match status" value="1"/>
</dbReference>
<dbReference type="RefSeq" id="WP_207542554.1">
    <property type="nucleotide sequence ID" value="NZ_JAFNAA010000018.1"/>
</dbReference>